<evidence type="ECO:0000313" key="3">
    <source>
        <dbReference type="Proteomes" id="UP001552479"/>
    </source>
</evidence>
<dbReference type="SUPFAM" id="SSF47413">
    <property type="entry name" value="lambda repressor-like DNA-binding domains"/>
    <property type="match status" value="1"/>
</dbReference>
<protein>
    <submittedName>
        <fullName evidence="2">XRE family transcriptional regulator</fullName>
    </submittedName>
</protein>
<dbReference type="RefSeq" id="WP_366090937.1">
    <property type="nucleotide sequence ID" value="NZ_JBFASG010000062.1"/>
</dbReference>
<feature type="domain" description="HTH cro/C1-type" evidence="1">
    <location>
        <begin position="6"/>
        <end position="60"/>
    </location>
</feature>
<dbReference type="InterPro" id="IPR001387">
    <property type="entry name" value="Cro/C1-type_HTH"/>
</dbReference>
<dbReference type="Gene3D" id="1.10.260.40">
    <property type="entry name" value="lambda repressor-like DNA-binding domains"/>
    <property type="match status" value="1"/>
</dbReference>
<gene>
    <name evidence="2" type="ORF">AB0L03_34725</name>
</gene>
<dbReference type="CDD" id="cd00093">
    <property type="entry name" value="HTH_XRE"/>
    <property type="match status" value="1"/>
</dbReference>
<dbReference type="PROSITE" id="PS50943">
    <property type="entry name" value="HTH_CROC1"/>
    <property type="match status" value="1"/>
</dbReference>
<sequence length="250" mass="27916">MANERLRGAIVEAGLTLEEVADHLGVNVKTVERWINGGRPPYNRHKYAAASLLRRDVTHLWPDKRTASEVTAAGQAELVKVYPHRNVVPGPLWPKLYAQATRQFDVLTYSAFWLTEDLEFHRIVKEKSAAGLHMRFIFGDPDSVAVAVRGEEEGVGSAQASKTRNALVNCAPLFGLPGVEFRLHGTTLYNSIYRADDEMLANTHVYGISAWLAPVLHIHRVPGGELFDTYAESVERVWESARRISSPKEC</sequence>
<dbReference type="Proteomes" id="UP001552479">
    <property type="component" value="Unassembled WGS sequence"/>
</dbReference>
<organism evidence="2 3">
    <name type="scientific">Streptomyces roseoverticillatus</name>
    <dbReference type="NCBI Taxonomy" id="66429"/>
    <lineage>
        <taxon>Bacteria</taxon>
        <taxon>Bacillati</taxon>
        <taxon>Actinomycetota</taxon>
        <taxon>Actinomycetes</taxon>
        <taxon>Kitasatosporales</taxon>
        <taxon>Streptomycetaceae</taxon>
        <taxon>Streptomyces</taxon>
    </lineage>
</organism>
<comment type="caution">
    <text evidence="2">The sequence shown here is derived from an EMBL/GenBank/DDBJ whole genome shotgun (WGS) entry which is preliminary data.</text>
</comment>
<accession>A0ABV3J5E0</accession>
<dbReference type="SMART" id="SM00530">
    <property type="entry name" value="HTH_XRE"/>
    <property type="match status" value="1"/>
</dbReference>
<reference evidence="2 3" key="1">
    <citation type="submission" date="2024-06" db="EMBL/GenBank/DDBJ databases">
        <title>The Natural Products Discovery Center: Release of the First 8490 Sequenced Strains for Exploring Actinobacteria Biosynthetic Diversity.</title>
        <authorList>
            <person name="Kalkreuter E."/>
            <person name="Kautsar S.A."/>
            <person name="Yang D."/>
            <person name="Bader C.D."/>
            <person name="Teijaro C.N."/>
            <person name="Fluegel L."/>
            <person name="Davis C.M."/>
            <person name="Simpson J.R."/>
            <person name="Lauterbach L."/>
            <person name="Steele A.D."/>
            <person name="Gui C."/>
            <person name="Meng S."/>
            <person name="Li G."/>
            <person name="Viehrig K."/>
            <person name="Ye F."/>
            <person name="Su P."/>
            <person name="Kiefer A.F."/>
            <person name="Nichols A."/>
            <person name="Cepeda A.J."/>
            <person name="Yan W."/>
            <person name="Fan B."/>
            <person name="Jiang Y."/>
            <person name="Adhikari A."/>
            <person name="Zheng C.-J."/>
            <person name="Schuster L."/>
            <person name="Cowan T.M."/>
            <person name="Smanski M.J."/>
            <person name="Chevrette M.G."/>
            <person name="De Carvalho L.P.S."/>
            <person name="Shen B."/>
        </authorList>
    </citation>
    <scope>NUCLEOTIDE SEQUENCE [LARGE SCALE GENOMIC DNA]</scope>
    <source>
        <strain evidence="2 3">NPDC053791</strain>
    </source>
</reference>
<dbReference type="EMBL" id="JBFASG010000062">
    <property type="protein sequence ID" value="MEV4927903.1"/>
    <property type="molecule type" value="Genomic_DNA"/>
</dbReference>
<dbReference type="InterPro" id="IPR010982">
    <property type="entry name" value="Lambda_DNA-bd_dom_sf"/>
</dbReference>
<proteinExistence type="predicted"/>
<evidence type="ECO:0000313" key="2">
    <source>
        <dbReference type="EMBL" id="MEV4927903.1"/>
    </source>
</evidence>
<keyword evidence="3" id="KW-1185">Reference proteome</keyword>
<name>A0ABV3J5E0_9ACTN</name>
<evidence type="ECO:0000259" key="1">
    <source>
        <dbReference type="PROSITE" id="PS50943"/>
    </source>
</evidence>